<dbReference type="EMBL" id="GGEC01092525">
    <property type="protein sequence ID" value="MBX73009.1"/>
    <property type="molecule type" value="Transcribed_RNA"/>
</dbReference>
<reference evidence="2" key="1">
    <citation type="submission" date="2018-02" db="EMBL/GenBank/DDBJ databases">
        <title>Rhizophora mucronata_Transcriptome.</title>
        <authorList>
            <person name="Meera S.P."/>
            <person name="Sreeshan A."/>
            <person name="Augustine A."/>
        </authorList>
    </citation>
    <scope>NUCLEOTIDE SEQUENCE</scope>
    <source>
        <tissue evidence="2">Leaf</tissue>
    </source>
</reference>
<feature type="compositionally biased region" description="Basic and acidic residues" evidence="1">
    <location>
        <begin position="1"/>
        <end position="19"/>
    </location>
</feature>
<evidence type="ECO:0000256" key="1">
    <source>
        <dbReference type="SAM" id="MobiDB-lite"/>
    </source>
</evidence>
<feature type="region of interest" description="Disordered" evidence="1">
    <location>
        <begin position="1"/>
        <end position="26"/>
    </location>
</feature>
<name>A0A2P2R178_RHIMU</name>
<evidence type="ECO:0000313" key="2">
    <source>
        <dbReference type="EMBL" id="MBX73009.1"/>
    </source>
</evidence>
<dbReference type="AlphaFoldDB" id="A0A2P2R178"/>
<accession>A0A2P2R178</accession>
<proteinExistence type="predicted"/>
<protein>
    <submittedName>
        <fullName evidence="2">Uncharacterized protein</fullName>
    </submittedName>
</protein>
<organism evidence="2">
    <name type="scientific">Rhizophora mucronata</name>
    <name type="common">Asiatic mangrove</name>
    <dbReference type="NCBI Taxonomy" id="61149"/>
    <lineage>
        <taxon>Eukaryota</taxon>
        <taxon>Viridiplantae</taxon>
        <taxon>Streptophyta</taxon>
        <taxon>Embryophyta</taxon>
        <taxon>Tracheophyta</taxon>
        <taxon>Spermatophyta</taxon>
        <taxon>Magnoliopsida</taxon>
        <taxon>eudicotyledons</taxon>
        <taxon>Gunneridae</taxon>
        <taxon>Pentapetalae</taxon>
        <taxon>rosids</taxon>
        <taxon>fabids</taxon>
        <taxon>Malpighiales</taxon>
        <taxon>Rhizophoraceae</taxon>
        <taxon>Rhizophora</taxon>
    </lineage>
</organism>
<sequence length="26" mass="3207">MQREEWALGDQQRSKRETMNGRTNRK</sequence>